<keyword evidence="2" id="KW-1185">Reference proteome</keyword>
<dbReference type="EMBL" id="KQ086136">
    <property type="protein sequence ID" value="KLO07491.1"/>
    <property type="molecule type" value="Genomic_DNA"/>
</dbReference>
<feature type="non-terminal residue" evidence="1">
    <location>
        <position position="59"/>
    </location>
</feature>
<gene>
    <name evidence="1" type="ORF">SCHPADRAFT_795262</name>
</gene>
<organism evidence="1 2">
    <name type="scientific">Schizopora paradoxa</name>
    <dbReference type="NCBI Taxonomy" id="27342"/>
    <lineage>
        <taxon>Eukaryota</taxon>
        <taxon>Fungi</taxon>
        <taxon>Dikarya</taxon>
        <taxon>Basidiomycota</taxon>
        <taxon>Agaricomycotina</taxon>
        <taxon>Agaricomycetes</taxon>
        <taxon>Hymenochaetales</taxon>
        <taxon>Schizoporaceae</taxon>
        <taxon>Schizopora</taxon>
    </lineage>
</organism>
<dbReference type="Proteomes" id="UP000053477">
    <property type="component" value="Unassembled WGS sequence"/>
</dbReference>
<evidence type="ECO:0000313" key="1">
    <source>
        <dbReference type="EMBL" id="KLO07491.1"/>
    </source>
</evidence>
<reference evidence="1 2" key="1">
    <citation type="submission" date="2015-04" db="EMBL/GenBank/DDBJ databases">
        <title>Complete genome sequence of Schizopora paradoxa KUC8140, a cosmopolitan wood degrader in East Asia.</title>
        <authorList>
            <consortium name="DOE Joint Genome Institute"/>
            <person name="Min B."/>
            <person name="Park H."/>
            <person name="Jang Y."/>
            <person name="Kim J.-J."/>
            <person name="Kim K.H."/>
            <person name="Pangilinan J."/>
            <person name="Lipzen A."/>
            <person name="Riley R."/>
            <person name="Grigoriev I.V."/>
            <person name="Spatafora J.W."/>
            <person name="Choi I.-G."/>
        </authorList>
    </citation>
    <scope>NUCLEOTIDE SEQUENCE [LARGE SCALE GENOMIC DNA]</scope>
    <source>
        <strain evidence="1 2">KUC8140</strain>
    </source>
</reference>
<evidence type="ECO:0000313" key="2">
    <source>
        <dbReference type="Proteomes" id="UP000053477"/>
    </source>
</evidence>
<feature type="non-terminal residue" evidence="1">
    <location>
        <position position="1"/>
    </location>
</feature>
<proteinExistence type="predicted"/>
<dbReference type="InParanoid" id="A0A0H2RRQ1"/>
<dbReference type="OrthoDB" id="342024at2759"/>
<protein>
    <submittedName>
        <fullName evidence="1">Uncharacterized protein</fullName>
    </submittedName>
</protein>
<accession>A0A0H2RRQ1</accession>
<name>A0A0H2RRQ1_9AGAM</name>
<sequence length="59" mass="6606">VDQQAFDVSALNLEDREDPVIYEPPPKVSLAHEKVIEEARKAIQENTKKSVSLVVVGKF</sequence>
<dbReference type="AlphaFoldDB" id="A0A0H2RRQ1"/>